<evidence type="ECO:0000256" key="1">
    <source>
        <dbReference type="SAM" id="MobiDB-lite"/>
    </source>
</evidence>
<feature type="region of interest" description="Disordered" evidence="1">
    <location>
        <begin position="29"/>
        <end position="62"/>
    </location>
</feature>
<protein>
    <submittedName>
        <fullName evidence="2">Uncharacterized protein</fullName>
    </submittedName>
</protein>
<proteinExistence type="predicted"/>
<gene>
    <name evidence="2" type="ORF">GSTUAT00002470001</name>
</gene>
<name>A0A292Q127_9PEZI</name>
<keyword evidence="3" id="KW-1185">Reference proteome</keyword>
<dbReference type="Proteomes" id="UP001412239">
    <property type="component" value="Unassembled WGS sequence"/>
</dbReference>
<dbReference type="AlphaFoldDB" id="A0A292Q127"/>
<dbReference type="EMBL" id="LN890972">
    <property type="protein sequence ID" value="CUS13532.1"/>
    <property type="molecule type" value="Genomic_DNA"/>
</dbReference>
<feature type="region of interest" description="Disordered" evidence="1">
    <location>
        <begin position="168"/>
        <end position="303"/>
    </location>
</feature>
<feature type="region of interest" description="Disordered" evidence="1">
    <location>
        <begin position="1"/>
        <end position="20"/>
    </location>
</feature>
<accession>A0A292Q127</accession>
<evidence type="ECO:0000313" key="2">
    <source>
        <dbReference type="EMBL" id="CUS13532.1"/>
    </source>
</evidence>
<organism evidence="2 3">
    <name type="scientific">Tuber aestivum</name>
    <name type="common">summer truffle</name>
    <dbReference type="NCBI Taxonomy" id="59557"/>
    <lineage>
        <taxon>Eukaryota</taxon>
        <taxon>Fungi</taxon>
        <taxon>Dikarya</taxon>
        <taxon>Ascomycota</taxon>
        <taxon>Pezizomycotina</taxon>
        <taxon>Pezizomycetes</taxon>
        <taxon>Pezizales</taxon>
        <taxon>Tuberaceae</taxon>
        <taxon>Tuber</taxon>
    </lineage>
</organism>
<reference evidence="2" key="1">
    <citation type="submission" date="2015-10" db="EMBL/GenBank/DDBJ databases">
        <authorList>
            <person name="Regsiter A."/>
            <person name="william w."/>
        </authorList>
    </citation>
    <scope>NUCLEOTIDE SEQUENCE</scope>
    <source>
        <strain evidence="2">Montdore</strain>
    </source>
</reference>
<evidence type="ECO:0000313" key="3">
    <source>
        <dbReference type="Proteomes" id="UP001412239"/>
    </source>
</evidence>
<sequence>MPSRSILIDALSPTEEDHDRHSLVLKIPEPSAQMPKRALSRKSTFRRSNLGPRGSSGSAGSMVSTRLSRYSIDYSDYIPDEYGSPSSAAESFFKTAGGGENSPILRSISQRAENHLPVHYLRRTRSSETIASSAIAILALTDTIGSTPGKRLGGRLLKQGEYFPPEKATAVSILSPPPGTPRAATMRRARSAEFHRGAAGSSLSVAPLPPSLRADTAASGVNCKERKDQKKAKKKKENKQQTMTTIPHTWGSGPDYSGKELPPSSTGANPTPARPPPPSEAVEIAPSSRQRRVPGSEAPAKMI</sequence>
<feature type="compositionally biased region" description="Low complexity" evidence="1">
    <location>
        <begin position="197"/>
        <end position="206"/>
    </location>
</feature>